<dbReference type="PATRIC" id="fig|1121305.3.peg.248"/>
<name>A0A151ARR9_9CLOT</name>
<dbReference type="Proteomes" id="UP000075374">
    <property type="component" value="Unassembled WGS sequence"/>
</dbReference>
<gene>
    <name evidence="5" type="primary">ntpD</name>
    <name evidence="4" type="synonym">atpD</name>
    <name evidence="5" type="ORF">CLCOL_02510</name>
</gene>
<dbReference type="GO" id="GO:0042777">
    <property type="term" value="P:proton motive force-driven plasma membrane ATP synthesis"/>
    <property type="evidence" value="ECO:0007669"/>
    <property type="project" value="UniProtKB-UniRule"/>
</dbReference>
<dbReference type="FunFam" id="1.10.287.3240:FF:000007">
    <property type="entry name" value="V-type ATP synthase subunit D"/>
    <property type="match status" value="1"/>
</dbReference>
<protein>
    <recommendedName>
        <fullName evidence="4">V-type ATP synthase subunit D</fullName>
    </recommendedName>
    <alternativeName>
        <fullName evidence="4">V-ATPase subunit D</fullName>
    </alternativeName>
</protein>
<dbReference type="GO" id="GO:0005524">
    <property type="term" value="F:ATP binding"/>
    <property type="evidence" value="ECO:0007669"/>
    <property type="project" value="UniProtKB-UniRule"/>
</dbReference>
<dbReference type="NCBIfam" id="NF001543">
    <property type="entry name" value="PRK00373.1-2"/>
    <property type="match status" value="1"/>
</dbReference>
<keyword evidence="4" id="KW-0375">Hydrogen ion transport</keyword>
<dbReference type="GO" id="GO:0046961">
    <property type="term" value="F:proton-transporting ATPase activity, rotational mechanism"/>
    <property type="evidence" value="ECO:0007669"/>
    <property type="project" value="InterPro"/>
</dbReference>
<dbReference type="AlphaFoldDB" id="A0A151ARR9"/>
<reference evidence="5 6" key="1">
    <citation type="submission" date="2016-02" db="EMBL/GenBank/DDBJ databases">
        <title>Genome sequence of Clostridium colicanis DSM 13634.</title>
        <authorList>
            <person name="Poehlein A."/>
            <person name="Daniel R."/>
        </authorList>
    </citation>
    <scope>NUCLEOTIDE SEQUENCE [LARGE SCALE GENOMIC DNA]</scope>
    <source>
        <strain evidence="5 6">DSM 13634</strain>
    </source>
</reference>
<evidence type="ECO:0000313" key="5">
    <source>
        <dbReference type="EMBL" id="KYH30305.1"/>
    </source>
</evidence>
<evidence type="ECO:0000256" key="3">
    <source>
        <dbReference type="ARBA" id="ARBA00023065"/>
    </source>
</evidence>
<proteinExistence type="inferred from homology"/>
<dbReference type="PANTHER" id="PTHR11671">
    <property type="entry name" value="V-TYPE ATP SYNTHASE SUBUNIT D"/>
    <property type="match status" value="1"/>
</dbReference>
<keyword evidence="2 4" id="KW-0813">Transport</keyword>
<evidence type="ECO:0000256" key="1">
    <source>
        <dbReference type="ARBA" id="ARBA00005850"/>
    </source>
</evidence>
<keyword evidence="6" id="KW-1185">Reference proteome</keyword>
<dbReference type="EMBL" id="LTBB01000001">
    <property type="protein sequence ID" value="KYH30305.1"/>
    <property type="molecule type" value="Genomic_DNA"/>
</dbReference>
<comment type="caution">
    <text evidence="5">The sequence shown here is derived from an EMBL/GenBank/DDBJ whole genome shotgun (WGS) entry which is preliminary data.</text>
</comment>
<dbReference type="STRING" id="1121305.CLCOL_02510"/>
<dbReference type="GO" id="GO:0046933">
    <property type="term" value="F:proton-transporting ATP synthase activity, rotational mechanism"/>
    <property type="evidence" value="ECO:0007669"/>
    <property type="project" value="UniProtKB-UniRule"/>
</dbReference>
<evidence type="ECO:0000313" key="6">
    <source>
        <dbReference type="Proteomes" id="UP000075374"/>
    </source>
</evidence>
<dbReference type="RefSeq" id="WP_061857184.1">
    <property type="nucleotide sequence ID" value="NZ_LTBB01000001.1"/>
</dbReference>
<dbReference type="NCBIfam" id="TIGR00309">
    <property type="entry name" value="V_ATPase_subD"/>
    <property type="match status" value="1"/>
</dbReference>
<comment type="function">
    <text evidence="4">Produces ATP from ADP in the presence of a proton gradient across the membrane.</text>
</comment>
<dbReference type="HAMAP" id="MF_00271">
    <property type="entry name" value="ATP_synth_D_arch"/>
    <property type="match status" value="1"/>
</dbReference>
<evidence type="ECO:0000256" key="2">
    <source>
        <dbReference type="ARBA" id="ARBA00022448"/>
    </source>
</evidence>
<organism evidence="5 6">
    <name type="scientific">Clostridium colicanis DSM 13634</name>
    <dbReference type="NCBI Taxonomy" id="1121305"/>
    <lineage>
        <taxon>Bacteria</taxon>
        <taxon>Bacillati</taxon>
        <taxon>Bacillota</taxon>
        <taxon>Clostridia</taxon>
        <taxon>Eubacteriales</taxon>
        <taxon>Clostridiaceae</taxon>
        <taxon>Clostridium</taxon>
    </lineage>
</organism>
<keyword evidence="4" id="KW-0066">ATP synthesis</keyword>
<comment type="similarity">
    <text evidence="1 4">Belongs to the V-ATPase D subunit family.</text>
</comment>
<sequence length="223" mass="25740">MPRLNVNPTRMELTRLKKRLTTATRGHKLLKDKQDELMRRFIDLVKYNNKLRKSVEEQLSGSFKDFVMARALMSSELLEEAIAFPKEHITVDVKTKNIMSVNVPEMEFKRQLDDDEGSIYPYGYASTSSELDGAIEKLYGILPKLLELAEVEKSCQLMADEIEKTRRRVNALEYMTIPQLEETIRYIQMKLEENERGALTRLMKVKSMLEKENDSNSVAAGSV</sequence>
<evidence type="ECO:0000256" key="4">
    <source>
        <dbReference type="HAMAP-Rule" id="MF_00271"/>
    </source>
</evidence>
<keyword evidence="3 4" id="KW-0406">Ion transport</keyword>
<dbReference type="Gene3D" id="1.10.287.3240">
    <property type="match status" value="1"/>
</dbReference>
<accession>A0A151ARR9</accession>
<dbReference type="InterPro" id="IPR002699">
    <property type="entry name" value="V_ATPase_D"/>
</dbReference>
<dbReference type="Pfam" id="PF01813">
    <property type="entry name" value="ATP-synt_D"/>
    <property type="match status" value="1"/>
</dbReference>